<dbReference type="InParanoid" id="A0A2P5EE28"/>
<feature type="region of interest" description="Disordered" evidence="1">
    <location>
        <begin position="1"/>
        <end position="63"/>
    </location>
</feature>
<organism evidence="2 3">
    <name type="scientific">Trema orientale</name>
    <name type="common">Charcoal tree</name>
    <name type="synonym">Celtis orientalis</name>
    <dbReference type="NCBI Taxonomy" id="63057"/>
    <lineage>
        <taxon>Eukaryota</taxon>
        <taxon>Viridiplantae</taxon>
        <taxon>Streptophyta</taxon>
        <taxon>Embryophyta</taxon>
        <taxon>Tracheophyta</taxon>
        <taxon>Spermatophyta</taxon>
        <taxon>Magnoliopsida</taxon>
        <taxon>eudicotyledons</taxon>
        <taxon>Gunneridae</taxon>
        <taxon>Pentapetalae</taxon>
        <taxon>rosids</taxon>
        <taxon>fabids</taxon>
        <taxon>Rosales</taxon>
        <taxon>Cannabaceae</taxon>
        <taxon>Trema</taxon>
    </lineage>
</organism>
<name>A0A2P5EE28_TREOI</name>
<proteinExistence type="predicted"/>
<gene>
    <name evidence="2" type="ORF">TorRG33x02_203450</name>
</gene>
<dbReference type="EMBL" id="JXTC01000172">
    <property type="protein sequence ID" value="PON83794.1"/>
    <property type="molecule type" value="Genomic_DNA"/>
</dbReference>
<dbReference type="AlphaFoldDB" id="A0A2P5EE28"/>
<feature type="compositionally biased region" description="Low complexity" evidence="1">
    <location>
        <begin position="21"/>
        <end position="36"/>
    </location>
</feature>
<reference evidence="3" key="1">
    <citation type="submission" date="2016-06" db="EMBL/GenBank/DDBJ databases">
        <title>Parallel loss of symbiosis genes in relatives of nitrogen-fixing non-legume Parasponia.</title>
        <authorList>
            <person name="Van Velzen R."/>
            <person name="Holmer R."/>
            <person name="Bu F."/>
            <person name="Rutten L."/>
            <person name="Van Zeijl A."/>
            <person name="Liu W."/>
            <person name="Santuari L."/>
            <person name="Cao Q."/>
            <person name="Sharma T."/>
            <person name="Shen D."/>
            <person name="Roswanjaya Y."/>
            <person name="Wardhani T."/>
            <person name="Kalhor M.S."/>
            <person name="Jansen J."/>
            <person name="Van den Hoogen J."/>
            <person name="Gungor B."/>
            <person name="Hartog M."/>
            <person name="Hontelez J."/>
            <person name="Verver J."/>
            <person name="Yang W.-C."/>
            <person name="Schijlen E."/>
            <person name="Repin R."/>
            <person name="Schilthuizen M."/>
            <person name="Schranz E."/>
            <person name="Heidstra R."/>
            <person name="Miyata K."/>
            <person name="Fedorova E."/>
            <person name="Kohlen W."/>
            <person name="Bisseling T."/>
            <person name="Smit S."/>
            <person name="Geurts R."/>
        </authorList>
    </citation>
    <scope>NUCLEOTIDE SEQUENCE [LARGE SCALE GENOMIC DNA]</scope>
    <source>
        <strain evidence="3">cv. RG33-2</strain>
    </source>
</reference>
<accession>A0A2P5EE28</accession>
<evidence type="ECO:0000313" key="3">
    <source>
        <dbReference type="Proteomes" id="UP000237000"/>
    </source>
</evidence>
<dbReference type="Proteomes" id="UP000237000">
    <property type="component" value="Unassembled WGS sequence"/>
</dbReference>
<feature type="compositionally biased region" description="Acidic residues" evidence="1">
    <location>
        <begin position="51"/>
        <end position="60"/>
    </location>
</feature>
<feature type="compositionally biased region" description="Basic and acidic residues" evidence="1">
    <location>
        <begin position="1"/>
        <end position="11"/>
    </location>
</feature>
<evidence type="ECO:0000256" key="1">
    <source>
        <dbReference type="SAM" id="MobiDB-lite"/>
    </source>
</evidence>
<protein>
    <submittedName>
        <fullName evidence="2">Uncharacterized protein</fullName>
    </submittedName>
</protein>
<sequence>MTGAKLSERTRLGSTEGRSGGSMKLLMMSSKALKSAPGSVGGLGLRCRTSDEEEEDDDDELGLRGGEVGVVLTVVRVVVVVEEEGLSSILTEEMRV</sequence>
<keyword evidence="3" id="KW-1185">Reference proteome</keyword>
<comment type="caution">
    <text evidence="2">The sequence shown here is derived from an EMBL/GenBank/DDBJ whole genome shotgun (WGS) entry which is preliminary data.</text>
</comment>
<evidence type="ECO:0000313" key="2">
    <source>
        <dbReference type="EMBL" id="PON83794.1"/>
    </source>
</evidence>